<dbReference type="GO" id="GO:0000127">
    <property type="term" value="C:transcription factor TFIIIC complex"/>
    <property type="evidence" value="ECO:0007669"/>
    <property type="project" value="InterPro"/>
</dbReference>
<evidence type="ECO:0000256" key="4">
    <source>
        <dbReference type="ARBA" id="ARBA00023163"/>
    </source>
</evidence>
<proteinExistence type="predicted"/>
<keyword evidence="4" id="KW-0804">Transcription</keyword>
<dbReference type="GO" id="GO:0042791">
    <property type="term" value="P:5S class rRNA transcription by RNA polymerase III"/>
    <property type="evidence" value="ECO:0007669"/>
    <property type="project" value="TreeGrafter"/>
</dbReference>
<feature type="compositionally biased region" description="Polar residues" evidence="6">
    <location>
        <begin position="1761"/>
        <end position="1778"/>
    </location>
</feature>
<dbReference type="PANTHER" id="PTHR15180">
    <property type="entry name" value="GENERAL TRANSCRIPTION FACTOR 3C POLYPEPTIDE 1"/>
    <property type="match status" value="1"/>
</dbReference>
<keyword evidence="3" id="KW-0238">DNA-binding</keyword>
<evidence type="ECO:0000256" key="2">
    <source>
        <dbReference type="ARBA" id="ARBA00022553"/>
    </source>
</evidence>
<accession>A0A9P0AGT4</accession>
<keyword evidence="10" id="KW-1185">Reference proteome</keyword>
<dbReference type="InterPro" id="IPR035625">
    <property type="entry name" value="Tfc3-like_eWH"/>
</dbReference>
<dbReference type="GO" id="GO:0005634">
    <property type="term" value="C:nucleus"/>
    <property type="evidence" value="ECO:0007669"/>
    <property type="project" value="UniProtKB-SubCell"/>
</dbReference>
<dbReference type="InterPro" id="IPR056467">
    <property type="entry name" value="eWH_GTF3C1"/>
</dbReference>
<gene>
    <name evidence="9" type="ORF">BEMITA_LOCUS9542</name>
</gene>
<dbReference type="KEGG" id="btab:109032014"/>
<keyword evidence="5" id="KW-0539">Nucleus</keyword>
<comment type="subcellular location">
    <subcellularLocation>
        <location evidence="1">Nucleus</location>
    </subcellularLocation>
</comment>
<dbReference type="PANTHER" id="PTHR15180:SF1">
    <property type="entry name" value="GENERAL TRANSCRIPTION FACTOR 3C POLYPEPTIDE 1"/>
    <property type="match status" value="1"/>
</dbReference>
<dbReference type="EMBL" id="OU963866">
    <property type="protein sequence ID" value="CAH0390855.1"/>
    <property type="molecule type" value="Genomic_DNA"/>
</dbReference>
<sequence length="1943" mass="221261">MSPFNWTATLLDEIALEGLDGITFQALWLRLEKSRSPFFGQPLSEPLKNFVWNAAVKFKDVQFFELPEPRPPLILFDWFCENENSELQIEPPEQIYKHYAIDDTDTGIMGSCPTYATRVDVSTEARKMTLDEAFNRWGQKLVIVASQEVRYNALVAPSVDPFMDLFSIPFCMLERIGRSRYGGEITNSKHSLQGMGLDPKNIFYHRKYLSKRKLICKQYFFVSSGSNFVTGNGNLLHLPRFYVEYESRMLFYLNVAVEHLKKMPNYTDTALSIIKIIGNTRYRKRLFKSQEFSQLISSETVPYQQYYPEATKKECITSKGNEKEVRIMRLKYPDVNVREFFNQLHDDDDDDDDDDDGDTAALFPNDGNRIMDRSTLSQAYQVIEEAGPVGLSTQEMGRKLGFTKLQSRFVMKVLKNQGYVDTVAIDRGRIRVIQFISMKYGKNTLERKKIFMEQEKTVMLANKQEKDALKRKKLVEALGQEGPASKKQKHDYDKDAVKDTPVEEVSMLTESSDDLDKTPITASIDRTSLRIEQFIEAQGNLSSSIKPKAGSQANEGKVVDVFITPVPTYQEWDVKRILRKKLASHRMLRRKNLILEAVQKDEIITSFFTLKKKIMKAEEGDETTGQIDKKTLIKLVLRLEAEGLLKTYSYLLKAKSRLEKLTIVCLPHIPADNPRVLNAVDHAKLRMSVVSKEKVKAEVKSLQSKMFSDVTPSSTSDAAKPTQDLEVLSSTYLQNFRNVPKFVKIQLAHQLLFYLVHFYEGNENLDQDTIKTEISALADLNAIKDVTLPRVYHFSKDLNWKLFIPPSPKHAEVHKGWITIGELTLRMPLSMLVQICSLNYLIPEIYDYLSHPVYKHILLKDLPITIRSALTFGRVYVMAIHRVLTLAAYLGLVQFGPHRHKDKDLVQVYLNRQATLYNTTTSARGYIFISDMDYAKKTYHFDSMDDVNQYWIDAMMFCTNTQLGSRETMSGKSVVIEMLDSKPDVVKATTERHFDEVEQYDTGEIPGDGKGAAGFDSAFYAHLKRNWHWANKTLRKPIKLHPYLESASKSNTAAMVKPPSKAEPSKKKIVVKKLKLAPAGPAVVPKQFIKKTVPRVKKFKEKTVRVRKPLYDAIDQRALANMRTERTSWSAEEDNVLLLIKVSALYFNQKNQRCISYYRMARDFLHQKVECSKNKTSKAVQRRLLHLTRRPPIARAISVCNAEIQFDQALQEKFSEVLGLCAAYAENDDTVQVGQPNRDIPLRNKTVLKAMADLTEILLLRYPRLYISSLDKEDTLVQYIPDSVEELKSLYDCVCPSLDKSAPKPTTPADVIISVIANLIYSSICCQSAKTSYSLQLFYAFKHYPEKYLRAALSKLQAEQMISRRKHDGKYSKMKVSSFLPISSSCYQLSNMYSIKLMVKYQHMIFRAAFAFNAELTEGQPVQVINYDGGKAAVISSLMASNLVAFRIEIPEQLIGLNPAVEESRLGDLRLVTRMKNHFLGSGIRPTSSKKKEKETTISTSESEDSDSDFESNLFTTMALNSPSTSIAKAKKNKKADESLISNLAQNFKSEDLFYVKGCQFSVELKEDKKPEVILLEEDGSYRSVSMVEFQPLVAAVLEEFRLKHVHHHFDEIDDQLIVDLRANAEIAIEILALLLSRKEAGAISSEIGEKFGTSDRVASIIQTLVRNHAIVRTGTNRIHFIHHKHARSWFVHSFQMVRLDREKLDVDVVTDVVAQKNKSDLIKVIDVTNEEPGIQNSSRMEVDEPLITSDDKEKSEPMDSASSSQLENNEQTATVSTSKHRDLPARRVGKLISSQPENLQKIKTLTDNEKKHIQILIRPWIKPDGSLNRRVLDRFLGAVLSRALERPFCSLRSLQEKFVPLLEPAYTFELIELLAKIKCINLKAKVVSGKVNLFSSGSKSVKLVPATCLEKEENIIIYPSVHALLTLSYFIGKAAYAADFMV</sequence>
<dbReference type="Proteomes" id="UP001152759">
    <property type="component" value="Chromosome 5"/>
</dbReference>
<evidence type="ECO:0000313" key="10">
    <source>
        <dbReference type="Proteomes" id="UP001152759"/>
    </source>
</evidence>
<feature type="region of interest" description="Disordered" evidence="6">
    <location>
        <begin position="1482"/>
        <end position="1509"/>
    </location>
</feature>
<evidence type="ECO:0000259" key="7">
    <source>
        <dbReference type="Pfam" id="PF04182"/>
    </source>
</evidence>
<reference evidence="9" key="1">
    <citation type="submission" date="2021-12" db="EMBL/GenBank/DDBJ databases">
        <authorList>
            <person name="King R."/>
        </authorList>
    </citation>
    <scope>NUCLEOTIDE SEQUENCE</scope>
</reference>
<organism evidence="9 10">
    <name type="scientific">Bemisia tabaci</name>
    <name type="common">Sweetpotato whitefly</name>
    <name type="synonym">Aleurodes tabaci</name>
    <dbReference type="NCBI Taxonomy" id="7038"/>
    <lineage>
        <taxon>Eukaryota</taxon>
        <taxon>Metazoa</taxon>
        <taxon>Ecdysozoa</taxon>
        <taxon>Arthropoda</taxon>
        <taxon>Hexapoda</taxon>
        <taxon>Insecta</taxon>
        <taxon>Pterygota</taxon>
        <taxon>Neoptera</taxon>
        <taxon>Paraneoptera</taxon>
        <taxon>Hemiptera</taxon>
        <taxon>Sternorrhyncha</taxon>
        <taxon>Aleyrodoidea</taxon>
        <taxon>Aleyrodidae</taxon>
        <taxon>Aleyrodinae</taxon>
        <taxon>Bemisia</taxon>
    </lineage>
</organism>
<evidence type="ECO:0000256" key="3">
    <source>
        <dbReference type="ARBA" id="ARBA00023125"/>
    </source>
</evidence>
<dbReference type="InterPro" id="IPR044210">
    <property type="entry name" value="Tfc3-like"/>
</dbReference>
<keyword evidence="2" id="KW-0597">Phosphoprotein</keyword>
<dbReference type="InterPro" id="IPR007309">
    <property type="entry name" value="TFIIIC_Bblock-bd"/>
</dbReference>
<evidence type="ECO:0000256" key="5">
    <source>
        <dbReference type="ARBA" id="ARBA00023242"/>
    </source>
</evidence>
<evidence type="ECO:0000256" key="6">
    <source>
        <dbReference type="SAM" id="MobiDB-lite"/>
    </source>
</evidence>
<feature type="region of interest" description="Disordered" evidence="6">
    <location>
        <begin position="1734"/>
        <end position="1783"/>
    </location>
</feature>
<feature type="domain" description="GTF3C1 extended winged-helix" evidence="8">
    <location>
        <begin position="584"/>
        <end position="682"/>
    </location>
</feature>
<evidence type="ECO:0000259" key="8">
    <source>
        <dbReference type="Pfam" id="PF24101"/>
    </source>
</evidence>
<name>A0A9P0AGT4_BEMTA</name>
<evidence type="ECO:0008006" key="11">
    <source>
        <dbReference type="Google" id="ProtNLM"/>
    </source>
</evidence>
<dbReference type="GO" id="GO:0003677">
    <property type="term" value="F:DNA binding"/>
    <property type="evidence" value="ECO:0007669"/>
    <property type="project" value="UniProtKB-KW"/>
</dbReference>
<dbReference type="Pfam" id="PF24101">
    <property type="entry name" value="WHD_GTF3C1"/>
    <property type="match status" value="1"/>
</dbReference>
<dbReference type="GO" id="GO:0006384">
    <property type="term" value="P:transcription initiation at RNA polymerase III promoter"/>
    <property type="evidence" value="ECO:0007669"/>
    <property type="project" value="InterPro"/>
</dbReference>
<evidence type="ECO:0000313" key="9">
    <source>
        <dbReference type="EMBL" id="CAH0390855.1"/>
    </source>
</evidence>
<evidence type="ECO:0000256" key="1">
    <source>
        <dbReference type="ARBA" id="ARBA00004123"/>
    </source>
</evidence>
<feature type="domain" description="B-block binding subunit of TFIIIC" evidence="7">
    <location>
        <begin position="168"/>
        <end position="243"/>
    </location>
</feature>
<dbReference type="CDD" id="cd16169">
    <property type="entry name" value="Tau138_eWH"/>
    <property type="match status" value="1"/>
</dbReference>
<dbReference type="Pfam" id="PF04182">
    <property type="entry name" value="B-block_TFIIIC"/>
    <property type="match status" value="1"/>
</dbReference>
<protein>
    <recommendedName>
        <fullName evidence="11">General transcription factor 3C polypeptide 1</fullName>
    </recommendedName>
</protein>